<dbReference type="RefSeq" id="XP_007778152.1">
    <property type="nucleotide sequence ID" value="XM_007779962.1"/>
</dbReference>
<dbReference type="OMA" id="HQFANSY"/>
<organism evidence="2 3">
    <name type="scientific">Coniosporium apollinis (strain CBS 100218)</name>
    <name type="common">Rock-inhabiting black yeast</name>
    <dbReference type="NCBI Taxonomy" id="1168221"/>
    <lineage>
        <taxon>Eukaryota</taxon>
        <taxon>Fungi</taxon>
        <taxon>Dikarya</taxon>
        <taxon>Ascomycota</taxon>
        <taxon>Pezizomycotina</taxon>
        <taxon>Dothideomycetes</taxon>
        <taxon>Dothideomycetes incertae sedis</taxon>
        <taxon>Coniosporium</taxon>
    </lineage>
</organism>
<reference evidence="3" key="1">
    <citation type="submission" date="2012-06" db="EMBL/GenBank/DDBJ databases">
        <title>The genome sequence of Coniosporium apollinis CBS 100218.</title>
        <authorList>
            <consortium name="The Broad Institute Genome Sequencing Platform"/>
            <person name="Cuomo C."/>
            <person name="Gorbushina A."/>
            <person name="Noack S."/>
            <person name="Walker B."/>
            <person name="Young S.K."/>
            <person name="Zeng Q."/>
            <person name="Gargeya S."/>
            <person name="Fitzgerald M."/>
            <person name="Haas B."/>
            <person name="Abouelleil A."/>
            <person name="Alvarado L."/>
            <person name="Arachchi H.M."/>
            <person name="Berlin A.M."/>
            <person name="Chapman S.B."/>
            <person name="Goldberg J."/>
            <person name="Griggs A."/>
            <person name="Gujja S."/>
            <person name="Hansen M."/>
            <person name="Howarth C."/>
            <person name="Imamovic A."/>
            <person name="Larimer J."/>
            <person name="McCowan C."/>
            <person name="Montmayeur A."/>
            <person name="Murphy C."/>
            <person name="Neiman D."/>
            <person name="Pearson M."/>
            <person name="Priest M."/>
            <person name="Roberts A."/>
            <person name="Saif S."/>
            <person name="Shea T."/>
            <person name="Sisk P."/>
            <person name="Sykes S."/>
            <person name="Wortman J."/>
            <person name="Nusbaum C."/>
            <person name="Birren B."/>
        </authorList>
    </citation>
    <scope>NUCLEOTIDE SEQUENCE [LARGE SCALE GENOMIC DNA]</scope>
    <source>
        <strain evidence="3">CBS 100218</strain>
    </source>
</reference>
<dbReference type="Proteomes" id="UP000016924">
    <property type="component" value="Unassembled WGS sequence"/>
</dbReference>
<dbReference type="EMBL" id="JH767560">
    <property type="protein sequence ID" value="EON62835.1"/>
    <property type="molecule type" value="Genomic_DNA"/>
</dbReference>
<feature type="domain" description="Peptide N-acetyl-beta-D-glucosaminyl asparaginase amidase A N-terminal" evidence="1">
    <location>
        <begin position="7"/>
        <end position="282"/>
    </location>
</feature>
<dbReference type="HOGENOM" id="CLU_011027_0_1_1"/>
<dbReference type="STRING" id="1168221.R7YLP8"/>
<proteinExistence type="predicted"/>
<dbReference type="eggNOG" id="ENOG502QSXK">
    <property type="taxonomic scope" value="Eukaryota"/>
</dbReference>
<evidence type="ECO:0000313" key="2">
    <source>
        <dbReference type="EMBL" id="EON62835.1"/>
    </source>
</evidence>
<gene>
    <name evidence="2" type="ORF">W97_02060</name>
</gene>
<protein>
    <recommendedName>
        <fullName evidence="1">Peptide N-acetyl-beta-D-glucosaminyl asparaginase amidase A N-terminal domain-containing protein</fullName>
    </recommendedName>
</protein>
<sequence>MGNPLLVTLNLTVTSAGRQFDRLGYMYFNDTEIFRTSTAEPIQTGIEWSYMKDVSNYLALFKKPQKIIFDLGNLVDDTYTGTFNVTLTATFFTDPYPLPAADVVLAVSARHSSINGSSAFVIPTDNASTTLNIPLNAKKAIFTISACGQFLEEFWFTNVPSSTVQTFPDTELLGHSPFRELQLYIDGILAGVSWPFPVIFTGGIVPGLWRPIVGIDAFDLREDEIDVTPFLPLLVDGNAHNFEIRVVGIYDDGTGNAILTENVDDYWVVTGKLFLWQDDTENIAAGAAPVIVAPEPTLRLSSSVTTDVNGTNETLSYNVSVERYISVSSLVNAPCGPRPVSWQQALAFTNTGMLTDRGRVQVTHQRSTGLDVSSNDYSRTFAYPLFVNSSFSTDDESGNFSIAATISRGKEVRVIGSNVFPTDQLDSTKRSSDLSPTLTGTHLNTVQNGSATYLAAPKLKYAVGHGATEQDLIFSTSEGFQPPLRNQQMYGPERDYRFYRRHVLAVNGTLVEDDEMIRGHENERKARQAYQAGRTEYCVREGVGRMLGRGPRL</sequence>
<evidence type="ECO:0000313" key="3">
    <source>
        <dbReference type="Proteomes" id="UP000016924"/>
    </source>
</evidence>
<evidence type="ECO:0000259" key="1">
    <source>
        <dbReference type="Pfam" id="PF12222"/>
    </source>
</evidence>
<dbReference type="InterPro" id="IPR056948">
    <property type="entry name" value="PNGaseA_N"/>
</dbReference>
<dbReference type="InterPro" id="IPR021102">
    <property type="entry name" value="PNGase_A"/>
</dbReference>
<name>R7YLP8_CONA1</name>
<dbReference type="AlphaFoldDB" id="R7YLP8"/>
<dbReference type="Pfam" id="PF12222">
    <property type="entry name" value="PNGaseA"/>
    <property type="match status" value="1"/>
</dbReference>
<keyword evidence="3" id="KW-1185">Reference proteome</keyword>
<dbReference type="Pfam" id="PF25156">
    <property type="entry name" value="PNGase_A_C"/>
    <property type="match status" value="1"/>
</dbReference>
<dbReference type="OrthoDB" id="1612078at2759"/>
<dbReference type="GeneID" id="19899371"/>
<accession>R7YLP8</accession>
<dbReference type="PANTHER" id="PTHR31104">
    <property type="entry name" value="PEPTIDE-N4-(N-ACETYL-BETA-GLUCOSAMINYL)ASPARAGINE AMIDASE A PROTEIN"/>
    <property type="match status" value="1"/>
</dbReference>